<dbReference type="RefSeq" id="WP_069014193.1">
    <property type="nucleotide sequence ID" value="NZ_LVJW01000003.1"/>
</dbReference>
<reference evidence="1 2" key="1">
    <citation type="submission" date="2016-03" db="EMBL/GenBank/DDBJ databases">
        <title>Chemosynthetic sulphur-oxidizing symbionts of marine invertebrate animals are capable of nitrogen fixation.</title>
        <authorList>
            <person name="Petersen J.M."/>
            <person name="Kemper A."/>
            <person name="Gruber-Vodicka H."/>
            <person name="Cardini U."/>
            <person name="Geest Mvander."/>
            <person name="Kleiner M."/>
            <person name="Bulgheresi S."/>
            <person name="Fussmann M."/>
            <person name="Herbold C."/>
            <person name="Seah B.K.B."/>
            <person name="Antony C.Paul."/>
            <person name="Liu D."/>
            <person name="Belitz A."/>
            <person name="Weber M."/>
        </authorList>
    </citation>
    <scope>NUCLEOTIDE SEQUENCE [LARGE SCALE GENOMIC DNA]</scope>
    <source>
        <strain evidence="1">G_D</strain>
    </source>
</reference>
<organism evidence="1 2">
    <name type="scientific">Candidatus Thiodiazotropha endoloripes</name>
    <dbReference type="NCBI Taxonomy" id="1818881"/>
    <lineage>
        <taxon>Bacteria</taxon>
        <taxon>Pseudomonadati</taxon>
        <taxon>Pseudomonadota</taxon>
        <taxon>Gammaproteobacteria</taxon>
        <taxon>Chromatiales</taxon>
        <taxon>Sedimenticolaceae</taxon>
        <taxon>Candidatus Thiodiazotropha</taxon>
    </lineage>
</organism>
<keyword evidence="2" id="KW-1185">Reference proteome</keyword>
<dbReference type="Proteomes" id="UP000094849">
    <property type="component" value="Unassembled WGS sequence"/>
</dbReference>
<dbReference type="OrthoDB" id="5783127at2"/>
<dbReference type="STRING" id="1818881.A3196_10990"/>
<protein>
    <recommendedName>
        <fullName evidence="3">SnoaL-like domain-containing protein</fullName>
    </recommendedName>
</protein>
<comment type="caution">
    <text evidence="1">The sequence shown here is derived from an EMBL/GenBank/DDBJ whole genome shotgun (WGS) entry which is preliminary data.</text>
</comment>
<evidence type="ECO:0000313" key="1">
    <source>
        <dbReference type="EMBL" id="ODB97236.1"/>
    </source>
</evidence>
<dbReference type="EMBL" id="LVJZ01000003">
    <property type="protein sequence ID" value="ODB97236.1"/>
    <property type="molecule type" value="Genomic_DNA"/>
</dbReference>
<name>A0A1E2UR69_9GAMM</name>
<gene>
    <name evidence="1" type="ORF">A3196_10990</name>
</gene>
<evidence type="ECO:0008006" key="3">
    <source>
        <dbReference type="Google" id="ProtNLM"/>
    </source>
</evidence>
<accession>A0A1E2UR69</accession>
<evidence type="ECO:0000313" key="2">
    <source>
        <dbReference type="Proteomes" id="UP000094849"/>
    </source>
</evidence>
<sequence length="157" mass="18231">MQRLFSLFFILLLAQGIWGCSDDPLSADEQLRSTIREAETYIQARDLSATLEFVHADYRDNNGFDLRQLRAMLAGYFLRHKSIHILTTIDNIEVQENGQAQVLIYAGLAGSPQDRERSLSQWRGDLLRLELTFLQQDDDWLVSEADWRRATPQDFMH</sequence>
<dbReference type="AlphaFoldDB" id="A0A1E2UR69"/>
<proteinExistence type="predicted"/>